<dbReference type="InterPro" id="IPR043128">
    <property type="entry name" value="Rev_trsase/Diguanyl_cyclase"/>
</dbReference>
<dbReference type="SUPFAM" id="SSF55073">
    <property type="entry name" value="Nucleotide cyclase"/>
    <property type="match status" value="1"/>
</dbReference>
<protein>
    <recommendedName>
        <fullName evidence="1">diguanylate cyclase</fullName>
        <ecNumber evidence="1">2.7.7.65</ecNumber>
    </recommendedName>
</protein>
<feature type="domain" description="GGDEF" evidence="4">
    <location>
        <begin position="375"/>
        <end position="504"/>
    </location>
</feature>
<dbReference type="NCBIfam" id="TIGR00254">
    <property type="entry name" value="GGDEF"/>
    <property type="match status" value="1"/>
</dbReference>
<dbReference type="Proteomes" id="UP001253545">
    <property type="component" value="Unassembled WGS sequence"/>
</dbReference>
<evidence type="ECO:0000313" key="5">
    <source>
        <dbReference type="EMBL" id="MDT0593682.1"/>
    </source>
</evidence>
<dbReference type="SMART" id="SM00267">
    <property type="entry name" value="GGDEF"/>
    <property type="match status" value="1"/>
</dbReference>
<dbReference type="InterPro" id="IPR050469">
    <property type="entry name" value="Diguanylate_Cyclase"/>
</dbReference>
<dbReference type="CDD" id="cd01949">
    <property type="entry name" value="GGDEF"/>
    <property type="match status" value="1"/>
</dbReference>
<evidence type="ECO:0000256" key="1">
    <source>
        <dbReference type="ARBA" id="ARBA00012528"/>
    </source>
</evidence>
<evidence type="ECO:0000256" key="2">
    <source>
        <dbReference type="ARBA" id="ARBA00034247"/>
    </source>
</evidence>
<keyword evidence="5" id="KW-0548">Nucleotidyltransferase</keyword>
<dbReference type="PROSITE" id="PS50887">
    <property type="entry name" value="GGDEF"/>
    <property type="match status" value="1"/>
</dbReference>
<dbReference type="PANTHER" id="PTHR45138:SF9">
    <property type="entry name" value="DIGUANYLATE CYCLASE DGCM-RELATED"/>
    <property type="match status" value="1"/>
</dbReference>
<dbReference type="InterPro" id="IPR029787">
    <property type="entry name" value="Nucleotide_cyclase"/>
</dbReference>
<evidence type="ECO:0000259" key="4">
    <source>
        <dbReference type="PROSITE" id="PS50887"/>
    </source>
</evidence>
<dbReference type="PANTHER" id="PTHR45138">
    <property type="entry name" value="REGULATORY COMPONENTS OF SENSORY TRANSDUCTION SYSTEM"/>
    <property type="match status" value="1"/>
</dbReference>
<gene>
    <name evidence="5" type="ORF">RM552_02345</name>
</gene>
<reference evidence="5 6" key="1">
    <citation type="submission" date="2023-09" db="EMBL/GenBank/DDBJ databases">
        <authorList>
            <person name="Rey-Velasco X."/>
        </authorList>
    </citation>
    <scope>NUCLEOTIDE SEQUENCE [LARGE SCALE GENOMIC DNA]</scope>
    <source>
        <strain evidence="5 6">P117</strain>
    </source>
</reference>
<keyword evidence="6" id="KW-1185">Reference proteome</keyword>
<keyword evidence="5" id="KW-0808">Transferase</keyword>
<organism evidence="5 6">
    <name type="scientific">Glaciecola petra</name>
    <dbReference type="NCBI Taxonomy" id="3075602"/>
    <lineage>
        <taxon>Bacteria</taxon>
        <taxon>Pseudomonadati</taxon>
        <taxon>Pseudomonadota</taxon>
        <taxon>Gammaproteobacteria</taxon>
        <taxon>Alteromonadales</taxon>
        <taxon>Alteromonadaceae</taxon>
        <taxon>Glaciecola</taxon>
    </lineage>
</organism>
<dbReference type="Gene3D" id="3.30.70.270">
    <property type="match status" value="1"/>
</dbReference>
<proteinExistence type="predicted"/>
<dbReference type="InterPro" id="IPR048516">
    <property type="entry name" value="DGCcoil"/>
</dbReference>
<dbReference type="Pfam" id="PF20975">
    <property type="entry name" value="DGCcoil"/>
    <property type="match status" value="1"/>
</dbReference>
<dbReference type="GO" id="GO:0052621">
    <property type="term" value="F:diguanylate cyclase activity"/>
    <property type="evidence" value="ECO:0007669"/>
    <property type="project" value="UniProtKB-EC"/>
</dbReference>
<evidence type="ECO:0000313" key="6">
    <source>
        <dbReference type="Proteomes" id="UP001253545"/>
    </source>
</evidence>
<dbReference type="InterPro" id="IPR000160">
    <property type="entry name" value="GGDEF_dom"/>
</dbReference>
<sequence>MSEKTPKQQLMIARQQLDKLSLFIAGLADFFYGASPAIDDEFQQIKKLLSGKPDYAKASEISTGLNAQLKQESKFIQRKNADTLNQIQSSLRQISEIDAVDSTVKSEIKSFIKNLVPNESDKVSAPIKQFELALSLVKKALSNNVVANDQAEKLAQKDLHDKITQELKALIAPFHKQDRAMGNDSAIIEIQQKLNEGLGHKELLECCLTMIRFIIKDLMTETSAASKLINEIHQSLTKINHGIKSTINRSKSRLDQQVKRNQAMKKQIIAMESTVSGTNELADLKRQTSEYLNKLQDSIQLGEQEERSEQEKMIALLQTMQKRLEALEEKAEKYKQKLVQQRANAMTDSLTKLPNRMAYEERIKIEYEKQKKEKGKVFLAILDIDHFKNINDKYGHSVGDKTLQVMSNHIQKHLHGDDFVARWGGEEFVAILFDDDLTSSFDKLEKLRIAIGALPFKFKGNRVTVTVSIGVVDMLAYNNTQQAFEAADKLLYSAKQNGRNITCR</sequence>
<comment type="caution">
    <text evidence="5">The sequence shown here is derived from an EMBL/GenBank/DDBJ whole genome shotgun (WGS) entry which is preliminary data.</text>
</comment>
<keyword evidence="3" id="KW-0175">Coiled coil</keyword>
<dbReference type="EMBL" id="JAVRHX010000001">
    <property type="protein sequence ID" value="MDT0593682.1"/>
    <property type="molecule type" value="Genomic_DNA"/>
</dbReference>
<dbReference type="RefSeq" id="WP_311367186.1">
    <property type="nucleotide sequence ID" value="NZ_JAVRHX010000001.1"/>
</dbReference>
<accession>A0ABU2ZM29</accession>
<comment type="catalytic activity">
    <reaction evidence="2">
        <text>2 GTP = 3',3'-c-di-GMP + 2 diphosphate</text>
        <dbReference type="Rhea" id="RHEA:24898"/>
        <dbReference type="ChEBI" id="CHEBI:33019"/>
        <dbReference type="ChEBI" id="CHEBI:37565"/>
        <dbReference type="ChEBI" id="CHEBI:58805"/>
        <dbReference type="EC" id="2.7.7.65"/>
    </reaction>
</comment>
<dbReference type="EC" id="2.7.7.65" evidence="1"/>
<feature type="coiled-coil region" evidence="3">
    <location>
        <begin position="292"/>
        <end position="344"/>
    </location>
</feature>
<name>A0ABU2ZM29_9ALTE</name>
<evidence type="ECO:0000256" key="3">
    <source>
        <dbReference type="SAM" id="Coils"/>
    </source>
</evidence>
<dbReference type="Pfam" id="PF00990">
    <property type="entry name" value="GGDEF"/>
    <property type="match status" value="1"/>
</dbReference>